<dbReference type="Pfam" id="PF12705">
    <property type="entry name" value="PDDEXK_1"/>
    <property type="match status" value="1"/>
</dbReference>
<proteinExistence type="predicted"/>
<keyword evidence="2" id="KW-0547">Nucleotide-binding</keyword>
<dbReference type="SUPFAM" id="SSF52540">
    <property type="entry name" value="P-loop containing nucleoside triphosphate hydrolases"/>
    <property type="match status" value="1"/>
</dbReference>
<dbReference type="InterPro" id="IPR038726">
    <property type="entry name" value="PDDEXK_AddAB-type"/>
</dbReference>
<keyword evidence="2" id="KW-0347">Helicase</keyword>
<dbReference type="OrthoDB" id="9780606at2"/>
<dbReference type="AlphaFoldDB" id="A0A560FLC8"/>
<reference evidence="2 3" key="1">
    <citation type="submission" date="2019-06" db="EMBL/GenBank/DDBJ databases">
        <title>Genomic Encyclopedia of Type Strains, Phase IV (KMG-V): Genome sequencing to study the core and pangenomes of soil and plant-associated prokaryotes.</title>
        <authorList>
            <person name="Whitman W."/>
        </authorList>
    </citation>
    <scope>NUCLEOTIDE SEQUENCE [LARGE SCALE GENOMIC DNA]</scope>
    <source>
        <strain evidence="2 3">BR 11880</strain>
    </source>
</reference>
<comment type="caution">
    <text evidence="2">The sequence shown here is derived from an EMBL/GenBank/DDBJ whole genome shotgun (WGS) entry which is preliminary data.</text>
</comment>
<keyword evidence="2" id="KW-0378">Hydrolase</keyword>
<gene>
    <name evidence="2" type="ORF">FBZ89_10328</name>
</gene>
<feature type="domain" description="PD-(D/E)XK endonuclease-like" evidence="1">
    <location>
        <begin position="742"/>
        <end position="981"/>
    </location>
</feature>
<protein>
    <submittedName>
        <fullName evidence="2">ATP-dependent helicase/nuclease subunit B</fullName>
    </submittedName>
</protein>
<dbReference type="NCBIfam" id="TIGR02786">
    <property type="entry name" value="addB_alphas"/>
    <property type="match status" value="1"/>
</dbReference>
<accession>A0A560FLC8</accession>
<evidence type="ECO:0000313" key="2">
    <source>
        <dbReference type="EMBL" id="TWB22408.1"/>
    </source>
</evidence>
<sequence length="1016" mass="110387">MTWPAASGEETGASLFTIAPGLPFVDALAAGILARVGDDPLALSRLTVLLPTVRAVRSLREAFLRLSGGKPILLPRLSPLGDVDTDEVVFTQGGTELPQAVPALRRQLLLARLVMRAPDLAATPAQAVSLAGELARLLDEVQTEGCKFDDLARLVPDDYAQHWQVTLRFLEIITQHWPALLADEGGVDPAKERELRLKALAETWRAQPPPGPVIAAGSTGSIPATADLLAVVARLPQGAVVLPGLDLDCDEATWQDLDEAHPQYGLKRLLERLEIRRGAVRPWPLPDPLPDVMAHRRSAPVRARLVAEALRPAGTTEAWQDLSASTLAAVADQALAGLSRLDAATPQEEAGAIALMMREVLETPGRTAALVTPDRDLARRVALALKRWDIAVNDSAGLPLTQSAVGSYLRLLADWAAEPAPLALLSLLKHPLAAGGQNPSFFRAQVRDLERAVLRGPRPADGFQGLRLALAQAEPRRFDTHGDIDAHRARLSAFIDGLEEILRPLLAAMSGTGKTLAGWLDLHARTAEALAAGDTQSGADRLWRLDDGEAAAAFVDELQDAGHDFPELGGPDYAAVISALMVGRAVRPRYGLHPRLYILGLLEARLQQFDVMILGGLNEGTWPPQPKADPWLSRPMRQRFGLPTPERHLGQTAHDFAQACGAATVVLTRSERVEGTPTVPSRWLLRLDTVLKALGRPIGRPLALGATMGRWTAWAEAMDTPAAVRPCPPPEPRPPVAARPRRLSVTQVETWMRDPYALYARHVLRLEALDPLDADPGAADRGTMIHEALDDFIKANPGTLLPEDAREQLLRFGRLAFAPYSGQPSLETFWWPRFERIADWFLAKERSRRASGIQPLKTEAKGSLTLETSYLPFDIIAKADRIDRLIDRSVEIIDYKTGSPPRARDVELGFSPQLPLEAAIALANGFGPDVQTSAVGQLSFWRLTGGEPAGLEVVLKLDPARLAAEAVEGLRQLIDLFDQESTPYRSQPRPGMAPRYSDYLHLARVAEWSMGDGGEA</sequence>
<keyword evidence="2" id="KW-0067">ATP-binding</keyword>
<dbReference type="InterPro" id="IPR027417">
    <property type="entry name" value="P-loop_NTPase"/>
</dbReference>
<name>A0A560FLC8_9PROT</name>
<dbReference type="InterPro" id="IPR014153">
    <property type="entry name" value="Ds_break_AddB"/>
</dbReference>
<dbReference type="Proteomes" id="UP000319859">
    <property type="component" value="Unassembled WGS sequence"/>
</dbReference>
<dbReference type="GO" id="GO:0004386">
    <property type="term" value="F:helicase activity"/>
    <property type="evidence" value="ECO:0007669"/>
    <property type="project" value="UniProtKB-KW"/>
</dbReference>
<evidence type="ECO:0000259" key="1">
    <source>
        <dbReference type="Pfam" id="PF12705"/>
    </source>
</evidence>
<dbReference type="RefSeq" id="WP_145749029.1">
    <property type="nucleotide sequence ID" value="NZ_VITN01000003.1"/>
</dbReference>
<dbReference type="EMBL" id="VITN01000003">
    <property type="protein sequence ID" value="TWB22408.1"/>
    <property type="molecule type" value="Genomic_DNA"/>
</dbReference>
<organism evidence="2 3">
    <name type="scientific">Nitrospirillum amazonense</name>
    <dbReference type="NCBI Taxonomy" id="28077"/>
    <lineage>
        <taxon>Bacteria</taxon>
        <taxon>Pseudomonadati</taxon>
        <taxon>Pseudomonadota</taxon>
        <taxon>Alphaproteobacteria</taxon>
        <taxon>Rhodospirillales</taxon>
        <taxon>Azospirillaceae</taxon>
        <taxon>Nitrospirillum</taxon>
    </lineage>
</organism>
<evidence type="ECO:0000313" key="3">
    <source>
        <dbReference type="Proteomes" id="UP000319859"/>
    </source>
</evidence>